<feature type="domain" description="HTH luxR-type" evidence="4">
    <location>
        <begin position="140"/>
        <end position="205"/>
    </location>
</feature>
<evidence type="ECO:0000313" key="6">
    <source>
        <dbReference type="EMBL" id="CAA0080615.1"/>
    </source>
</evidence>
<accession>A0A5S9N6I5</accession>
<dbReference type="PRINTS" id="PR00038">
    <property type="entry name" value="HTHLUXR"/>
</dbReference>
<evidence type="ECO:0000259" key="4">
    <source>
        <dbReference type="PROSITE" id="PS50043"/>
    </source>
</evidence>
<evidence type="ECO:0000313" key="8">
    <source>
        <dbReference type="Proteomes" id="UP000435877"/>
    </source>
</evidence>
<organism evidence="7 8">
    <name type="scientific">Zhongshania aliphaticivorans</name>
    <dbReference type="NCBI Taxonomy" id="1470434"/>
    <lineage>
        <taxon>Bacteria</taxon>
        <taxon>Pseudomonadati</taxon>
        <taxon>Pseudomonadota</taxon>
        <taxon>Gammaproteobacteria</taxon>
        <taxon>Cellvibrionales</taxon>
        <taxon>Spongiibacteraceae</taxon>
        <taxon>Zhongshania</taxon>
    </lineage>
</organism>
<dbReference type="Gene3D" id="3.40.50.2300">
    <property type="match status" value="1"/>
</dbReference>
<feature type="domain" description="Response regulatory" evidence="5">
    <location>
        <begin position="2"/>
        <end position="118"/>
    </location>
</feature>
<dbReference type="SMART" id="SM00448">
    <property type="entry name" value="REC"/>
    <property type="match status" value="1"/>
</dbReference>
<name>A0A5S9N6I5_9GAMM</name>
<dbReference type="OrthoDB" id="236568at2"/>
<evidence type="ECO:0000256" key="2">
    <source>
        <dbReference type="ARBA" id="ARBA00023125"/>
    </source>
</evidence>
<sequence>MKIIIADGHRLVGKSVSCLLRSMLPSIDVETANSGAEAMHLYAAHSPDALITELLLPDYSGLELCRRVRQRWRKANIIFLSGMDDVSMIKQALSVGANGFISKNCAPEELLSAIEETTSGNVYLEHNVAMQLAMGQLDTVDARLAEMTQREVEILILIARGESNQCVAKRLSISVKTVSNHISALKGKLEISSSLELLHFAVDSGLVRYGVRGSAGTASAFG</sequence>
<evidence type="ECO:0000256" key="3">
    <source>
        <dbReference type="PROSITE-ProRule" id="PRU00169"/>
    </source>
</evidence>
<evidence type="ECO:0000259" key="5">
    <source>
        <dbReference type="PROSITE" id="PS50110"/>
    </source>
</evidence>
<dbReference type="Proteomes" id="UP000439591">
    <property type="component" value="Unassembled WGS sequence"/>
</dbReference>
<reference evidence="8 9" key="1">
    <citation type="submission" date="2019-11" db="EMBL/GenBank/DDBJ databases">
        <authorList>
            <person name="Holert J."/>
        </authorList>
    </citation>
    <scope>NUCLEOTIDE SEQUENCE [LARGE SCALE GENOMIC DNA]</scope>
    <source>
        <strain evidence="6">BC3_2A</strain>
        <strain evidence="7">SB11_1A</strain>
    </source>
</reference>
<dbReference type="GO" id="GO:0000160">
    <property type="term" value="P:phosphorelay signal transduction system"/>
    <property type="evidence" value="ECO:0007669"/>
    <property type="project" value="InterPro"/>
</dbReference>
<dbReference type="PANTHER" id="PTHR43214">
    <property type="entry name" value="TWO-COMPONENT RESPONSE REGULATOR"/>
    <property type="match status" value="1"/>
</dbReference>
<dbReference type="InterPro" id="IPR039420">
    <property type="entry name" value="WalR-like"/>
</dbReference>
<dbReference type="CDD" id="cd06170">
    <property type="entry name" value="LuxR_C_like"/>
    <property type="match status" value="1"/>
</dbReference>
<dbReference type="EMBL" id="CACSIM010000001">
    <property type="protein sequence ID" value="CAA0080615.1"/>
    <property type="molecule type" value="Genomic_DNA"/>
</dbReference>
<dbReference type="Pfam" id="PF00072">
    <property type="entry name" value="Response_reg"/>
    <property type="match status" value="1"/>
</dbReference>
<dbReference type="InterPro" id="IPR000792">
    <property type="entry name" value="Tscrpt_reg_LuxR_C"/>
</dbReference>
<keyword evidence="1" id="KW-0597">Phosphoprotein</keyword>
<dbReference type="SMART" id="SM00421">
    <property type="entry name" value="HTH_LUXR"/>
    <property type="match status" value="1"/>
</dbReference>
<dbReference type="CDD" id="cd17535">
    <property type="entry name" value="REC_NarL-like"/>
    <property type="match status" value="1"/>
</dbReference>
<evidence type="ECO:0000313" key="7">
    <source>
        <dbReference type="EMBL" id="CAA0085515.1"/>
    </source>
</evidence>
<keyword evidence="8" id="KW-1185">Reference proteome</keyword>
<dbReference type="Pfam" id="PF00196">
    <property type="entry name" value="GerE"/>
    <property type="match status" value="1"/>
</dbReference>
<dbReference type="PROSITE" id="PS50043">
    <property type="entry name" value="HTH_LUXR_2"/>
    <property type="match status" value="1"/>
</dbReference>
<keyword evidence="2" id="KW-0238">DNA-binding</keyword>
<dbReference type="InterPro" id="IPR001789">
    <property type="entry name" value="Sig_transdc_resp-reg_receiver"/>
</dbReference>
<dbReference type="SUPFAM" id="SSF52172">
    <property type="entry name" value="CheY-like"/>
    <property type="match status" value="1"/>
</dbReference>
<protein>
    <submittedName>
        <fullName evidence="7">Transcriptional activator protein ExaE</fullName>
    </submittedName>
</protein>
<comment type="caution">
    <text evidence="3">Lacks conserved residue(s) required for the propagation of feature annotation.</text>
</comment>
<dbReference type="PROSITE" id="PS50110">
    <property type="entry name" value="RESPONSE_REGULATORY"/>
    <property type="match status" value="1"/>
</dbReference>
<evidence type="ECO:0000256" key="1">
    <source>
        <dbReference type="ARBA" id="ARBA00022553"/>
    </source>
</evidence>
<dbReference type="SUPFAM" id="SSF46894">
    <property type="entry name" value="C-terminal effector domain of the bipartite response regulators"/>
    <property type="match status" value="1"/>
</dbReference>
<dbReference type="PROSITE" id="PS00622">
    <property type="entry name" value="HTH_LUXR_1"/>
    <property type="match status" value="1"/>
</dbReference>
<dbReference type="InterPro" id="IPR011006">
    <property type="entry name" value="CheY-like_superfamily"/>
</dbReference>
<gene>
    <name evidence="7" type="primary">exaE</name>
    <name evidence="7" type="ORF">IHBHHGIJ_00851</name>
    <name evidence="6" type="ORF">KFEGEMFD_00300</name>
</gene>
<dbReference type="EMBL" id="CACSIK010000001">
    <property type="protein sequence ID" value="CAA0085515.1"/>
    <property type="molecule type" value="Genomic_DNA"/>
</dbReference>
<dbReference type="Proteomes" id="UP000435877">
    <property type="component" value="Unassembled WGS sequence"/>
</dbReference>
<dbReference type="InterPro" id="IPR058245">
    <property type="entry name" value="NreC/VraR/RcsB-like_REC"/>
</dbReference>
<dbReference type="RefSeq" id="WP_159267511.1">
    <property type="nucleotide sequence ID" value="NZ_CACSIK010000001.1"/>
</dbReference>
<dbReference type="AlphaFoldDB" id="A0A5S9N6I5"/>
<evidence type="ECO:0000313" key="9">
    <source>
        <dbReference type="Proteomes" id="UP000439591"/>
    </source>
</evidence>
<dbReference type="InterPro" id="IPR016032">
    <property type="entry name" value="Sig_transdc_resp-reg_C-effctor"/>
</dbReference>
<dbReference type="PANTHER" id="PTHR43214:SF43">
    <property type="entry name" value="TWO-COMPONENT RESPONSE REGULATOR"/>
    <property type="match status" value="1"/>
</dbReference>
<proteinExistence type="predicted"/>
<dbReference type="GO" id="GO:0006355">
    <property type="term" value="P:regulation of DNA-templated transcription"/>
    <property type="evidence" value="ECO:0007669"/>
    <property type="project" value="InterPro"/>
</dbReference>
<dbReference type="GO" id="GO:0003677">
    <property type="term" value="F:DNA binding"/>
    <property type="evidence" value="ECO:0007669"/>
    <property type="project" value="UniProtKB-KW"/>
</dbReference>